<dbReference type="HOGENOM" id="CLU_037164_0_0_1"/>
<dbReference type="STRING" id="36166.T1GNP2"/>
<sequence>MQFGLPDNQHDDDDKYLDVVGTQSPLKTSIQRMHLPQQSALAAWFNHLAGSCESSNNENAYNETLQVDDNDKDGSDSSCSESNCGNSAFKPAPGSPKSSASSYPSPNISVGPPIQPPHLLPYLYPHGLYNSPHLPMLQNSATSPMPQNLLFNAHLALASQHQVLFGNYSGHSSAAYSLQNLKGNRFAPYNLPGSIGSAFDAVTPTSKINNSNSNSMKIKNCDSDINIHEDGSRSSSPLPICASSNTSPARPNSISPKSASHEKFNESSSCSSELKNIENIVNCLESHPSKTQAPIKFRILNIQIQKPTDICI</sequence>
<feature type="compositionally biased region" description="Polar residues" evidence="1">
    <location>
        <begin position="233"/>
        <end position="258"/>
    </location>
</feature>
<accession>T1GNP2</accession>
<feature type="compositionally biased region" description="Low complexity" evidence="1">
    <location>
        <begin position="87"/>
        <end position="106"/>
    </location>
</feature>
<feature type="region of interest" description="Disordered" evidence="1">
    <location>
        <begin position="66"/>
        <end position="110"/>
    </location>
</feature>
<feature type="compositionally biased region" description="Polar residues" evidence="1">
    <location>
        <begin position="76"/>
        <end position="86"/>
    </location>
</feature>
<keyword evidence="3" id="KW-1185">Reference proteome</keyword>
<organism evidence="2 3">
    <name type="scientific">Megaselia scalaris</name>
    <name type="common">Humpbacked fly</name>
    <name type="synonym">Phora scalaris</name>
    <dbReference type="NCBI Taxonomy" id="36166"/>
    <lineage>
        <taxon>Eukaryota</taxon>
        <taxon>Metazoa</taxon>
        <taxon>Ecdysozoa</taxon>
        <taxon>Arthropoda</taxon>
        <taxon>Hexapoda</taxon>
        <taxon>Insecta</taxon>
        <taxon>Pterygota</taxon>
        <taxon>Neoptera</taxon>
        <taxon>Endopterygota</taxon>
        <taxon>Diptera</taxon>
        <taxon>Brachycera</taxon>
        <taxon>Muscomorpha</taxon>
        <taxon>Platypezoidea</taxon>
        <taxon>Phoridae</taxon>
        <taxon>Megaseliini</taxon>
        <taxon>Megaselia</taxon>
    </lineage>
</organism>
<dbReference type="Proteomes" id="UP000015102">
    <property type="component" value="Unassembled WGS sequence"/>
</dbReference>
<feature type="region of interest" description="Disordered" evidence="1">
    <location>
        <begin position="226"/>
        <end position="265"/>
    </location>
</feature>
<evidence type="ECO:0000313" key="3">
    <source>
        <dbReference type="Proteomes" id="UP000015102"/>
    </source>
</evidence>
<reference evidence="3" key="1">
    <citation type="submission" date="2013-02" db="EMBL/GenBank/DDBJ databases">
        <authorList>
            <person name="Hughes D."/>
        </authorList>
    </citation>
    <scope>NUCLEOTIDE SEQUENCE</scope>
    <source>
        <strain>Durham</strain>
        <strain evidence="3">NC isolate 2 -- Noor lab</strain>
    </source>
</reference>
<proteinExistence type="predicted"/>
<evidence type="ECO:0000256" key="1">
    <source>
        <dbReference type="SAM" id="MobiDB-lite"/>
    </source>
</evidence>
<name>T1GNP2_MEGSC</name>
<dbReference type="EnsemblMetazoa" id="MESCA005200-RA">
    <property type="protein sequence ID" value="MESCA005200-PA"/>
    <property type="gene ID" value="MESCA005200"/>
</dbReference>
<dbReference type="OMA" id="CSESNCG"/>
<evidence type="ECO:0000313" key="2">
    <source>
        <dbReference type="EnsemblMetazoa" id="MESCA005200-PA"/>
    </source>
</evidence>
<dbReference type="EMBL" id="CAQQ02119833">
    <property type="status" value="NOT_ANNOTATED_CDS"/>
    <property type="molecule type" value="Genomic_DNA"/>
</dbReference>
<reference evidence="2" key="2">
    <citation type="submission" date="2015-06" db="UniProtKB">
        <authorList>
            <consortium name="EnsemblMetazoa"/>
        </authorList>
    </citation>
    <scope>IDENTIFICATION</scope>
</reference>
<dbReference type="AlphaFoldDB" id="T1GNP2"/>
<protein>
    <submittedName>
        <fullName evidence="2">Uncharacterized protein</fullName>
    </submittedName>
</protein>